<evidence type="ECO:0000256" key="7">
    <source>
        <dbReference type="ARBA" id="ARBA00023155"/>
    </source>
</evidence>
<feature type="compositionally biased region" description="Basic and acidic residues" evidence="11">
    <location>
        <begin position="202"/>
        <end position="211"/>
    </location>
</feature>
<reference evidence="13" key="1">
    <citation type="submission" date="2020-09" db="EMBL/GenBank/DDBJ databases">
        <authorList>
            <person name="Kikuchi T."/>
        </authorList>
    </citation>
    <scope>NUCLEOTIDE SEQUENCE</scope>
    <source>
        <strain evidence="13">SH1</strain>
    </source>
</reference>
<evidence type="ECO:0000256" key="2">
    <source>
        <dbReference type="ARBA" id="ARBA00022723"/>
    </source>
</evidence>
<protein>
    <recommendedName>
        <fullName evidence="12">Homeobox domain-containing protein</fullName>
    </recommendedName>
</protein>
<sequence length="390" mass="44689">MATNYYYMQCATPNSLKFPAFGLNFRRILFRNPTKSIVLLRFHWKEAQKLIDIPEQLAAVPPEGFKAVVVWLNLPNIVDKDVVESNFIDIHCWVVEDLDSTENWLQNPPGYQFLMHKIQTELTDYVDESAFQPTFMEVYLKDAHKDTMADDTVGLEALHLLITKTLKQWKEDKPQLLETSNSESTGDAATVSNESNSGAEENGSKGDENHLSQKRRGPRTTIKAKQLETLKTAFASTPKPTRHIREQLAAETGLNMRVIQVWFQNRRSKERRMKQMRINGNYRGNRRQRQNNNRDDDEPQNMDFLPLESNLPTPRFQTIQFSTNPPPNTTTLPLIPHTPNPPPLATYDLYTAGSIDEIPLDFLGNPMETSAIPFWTTPNLDDFNKLTANV</sequence>
<keyword evidence="14" id="KW-1185">Reference proteome</keyword>
<dbReference type="PROSITE" id="PS00027">
    <property type="entry name" value="HOMEOBOX_1"/>
    <property type="match status" value="1"/>
</dbReference>
<evidence type="ECO:0000256" key="8">
    <source>
        <dbReference type="ARBA" id="ARBA00023242"/>
    </source>
</evidence>
<evidence type="ECO:0000256" key="3">
    <source>
        <dbReference type="ARBA" id="ARBA00022737"/>
    </source>
</evidence>
<evidence type="ECO:0000256" key="11">
    <source>
        <dbReference type="SAM" id="MobiDB-lite"/>
    </source>
</evidence>
<dbReference type="SMART" id="SM00389">
    <property type="entry name" value="HOX"/>
    <property type="match status" value="1"/>
</dbReference>
<accession>A0A811JUP5</accession>
<dbReference type="EMBL" id="CAJFDH010000001">
    <property type="protein sequence ID" value="CAD5207030.1"/>
    <property type="molecule type" value="Genomic_DNA"/>
</dbReference>
<dbReference type="PANTHER" id="PTHR24208:SF105">
    <property type="entry name" value="DLIM1"/>
    <property type="match status" value="1"/>
</dbReference>
<evidence type="ECO:0000313" key="14">
    <source>
        <dbReference type="Proteomes" id="UP000614601"/>
    </source>
</evidence>
<dbReference type="PROSITE" id="PS50071">
    <property type="entry name" value="HOMEOBOX_2"/>
    <property type="match status" value="1"/>
</dbReference>
<keyword evidence="4" id="KW-0862">Zinc</keyword>
<evidence type="ECO:0000256" key="5">
    <source>
        <dbReference type="ARBA" id="ARBA00023038"/>
    </source>
</evidence>
<evidence type="ECO:0000256" key="6">
    <source>
        <dbReference type="ARBA" id="ARBA00023125"/>
    </source>
</evidence>
<dbReference type="CDD" id="cd00086">
    <property type="entry name" value="homeodomain"/>
    <property type="match status" value="1"/>
</dbReference>
<proteinExistence type="predicted"/>
<dbReference type="FunFam" id="1.10.10.60:FF:000075">
    <property type="entry name" value="LIM/homeobox protein Lhx1"/>
    <property type="match status" value="1"/>
</dbReference>
<feature type="compositionally biased region" description="Polar residues" evidence="11">
    <location>
        <begin position="177"/>
        <end position="199"/>
    </location>
</feature>
<keyword evidence="6 9" id="KW-0238">DNA-binding</keyword>
<dbReference type="GO" id="GO:0046872">
    <property type="term" value="F:metal ion binding"/>
    <property type="evidence" value="ECO:0007669"/>
    <property type="project" value="UniProtKB-KW"/>
</dbReference>
<evidence type="ECO:0000256" key="10">
    <source>
        <dbReference type="RuleBase" id="RU000682"/>
    </source>
</evidence>
<feature type="region of interest" description="Disordered" evidence="11">
    <location>
        <begin position="176"/>
        <end position="226"/>
    </location>
</feature>
<dbReference type="GO" id="GO:0000977">
    <property type="term" value="F:RNA polymerase II transcription regulatory region sequence-specific DNA binding"/>
    <property type="evidence" value="ECO:0007669"/>
    <property type="project" value="TreeGrafter"/>
</dbReference>
<comment type="subcellular location">
    <subcellularLocation>
        <location evidence="1 9 10">Nucleus</location>
    </subcellularLocation>
</comment>
<dbReference type="OrthoDB" id="10068367at2759"/>
<dbReference type="GO" id="GO:0005634">
    <property type="term" value="C:nucleus"/>
    <property type="evidence" value="ECO:0007669"/>
    <property type="project" value="UniProtKB-SubCell"/>
</dbReference>
<keyword evidence="8 9" id="KW-0539">Nucleus</keyword>
<dbReference type="Gene3D" id="1.10.10.60">
    <property type="entry name" value="Homeodomain-like"/>
    <property type="match status" value="1"/>
</dbReference>
<evidence type="ECO:0000256" key="1">
    <source>
        <dbReference type="ARBA" id="ARBA00004123"/>
    </source>
</evidence>
<evidence type="ECO:0000313" key="13">
    <source>
        <dbReference type="EMBL" id="CAD5207030.1"/>
    </source>
</evidence>
<dbReference type="AlphaFoldDB" id="A0A811JUP5"/>
<evidence type="ECO:0000259" key="12">
    <source>
        <dbReference type="PROSITE" id="PS50071"/>
    </source>
</evidence>
<keyword evidence="3" id="KW-0677">Repeat</keyword>
<feature type="DNA-binding region" description="Homeobox" evidence="9">
    <location>
        <begin position="215"/>
        <end position="274"/>
    </location>
</feature>
<dbReference type="Pfam" id="PF00046">
    <property type="entry name" value="Homeodomain"/>
    <property type="match status" value="1"/>
</dbReference>
<dbReference type="Proteomes" id="UP000783686">
    <property type="component" value="Unassembled WGS sequence"/>
</dbReference>
<evidence type="ECO:0000256" key="9">
    <source>
        <dbReference type="PROSITE-ProRule" id="PRU00108"/>
    </source>
</evidence>
<evidence type="ECO:0000256" key="4">
    <source>
        <dbReference type="ARBA" id="ARBA00022833"/>
    </source>
</evidence>
<feature type="region of interest" description="Disordered" evidence="11">
    <location>
        <begin position="270"/>
        <end position="301"/>
    </location>
</feature>
<dbReference type="PANTHER" id="PTHR24208">
    <property type="entry name" value="LIM/HOMEOBOX PROTEIN LHX"/>
    <property type="match status" value="1"/>
</dbReference>
<feature type="domain" description="Homeobox" evidence="12">
    <location>
        <begin position="213"/>
        <end position="273"/>
    </location>
</feature>
<dbReference type="GO" id="GO:0000981">
    <property type="term" value="F:DNA-binding transcription factor activity, RNA polymerase II-specific"/>
    <property type="evidence" value="ECO:0007669"/>
    <property type="project" value="InterPro"/>
</dbReference>
<gene>
    <name evidence="13" type="ORF">BOKJ2_LOCUS1714</name>
</gene>
<keyword evidence="5" id="KW-0440">LIM domain</keyword>
<dbReference type="EMBL" id="CAJFCW020000001">
    <property type="protein sequence ID" value="CAG9084095.1"/>
    <property type="molecule type" value="Genomic_DNA"/>
</dbReference>
<comment type="caution">
    <text evidence="13">The sequence shown here is derived from an EMBL/GenBank/DDBJ whole genome shotgun (WGS) entry which is preliminary data.</text>
</comment>
<dbReference type="SUPFAM" id="SSF46689">
    <property type="entry name" value="Homeodomain-like"/>
    <property type="match status" value="1"/>
</dbReference>
<dbReference type="InterPro" id="IPR009057">
    <property type="entry name" value="Homeodomain-like_sf"/>
</dbReference>
<dbReference type="InterPro" id="IPR017970">
    <property type="entry name" value="Homeobox_CS"/>
</dbReference>
<dbReference type="GO" id="GO:0030182">
    <property type="term" value="P:neuron differentiation"/>
    <property type="evidence" value="ECO:0007669"/>
    <property type="project" value="TreeGrafter"/>
</dbReference>
<keyword evidence="7 9" id="KW-0371">Homeobox</keyword>
<keyword evidence="2" id="KW-0479">Metal-binding</keyword>
<dbReference type="Proteomes" id="UP000614601">
    <property type="component" value="Unassembled WGS sequence"/>
</dbReference>
<name>A0A811JUP5_9BILA</name>
<organism evidence="13 14">
    <name type="scientific">Bursaphelenchus okinawaensis</name>
    <dbReference type="NCBI Taxonomy" id="465554"/>
    <lineage>
        <taxon>Eukaryota</taxon>
        <taxon>Metazoa</taxon>
        <taxon>Ecdysozoa</taxon>
        <taxon>Nematoda</taxon>
        <taxon>Chromadorea</taxon>
        <taxon>Rhabditida</taxon>
        <taxon>Tylenchina</taxon>
        <taxon>Tylenchomorpha</taxon>
        <taxon>Aphelenchoidea</taxon>
        <taxon>Aphelenchoididae</taxon>
        <taxon>Bursaphelenchus</taxon>
    </lineage>
</organism>
<dbReference type="InterPro" id="IPR001356">
    <property type="entry name" value="HD"/>
</dbReference>
<dbReference type="InterPro" id="IPR050453">
    <property type="entry name" value="LIM_Homeobox_TF"/>
</dbReference>